<dbReference type="Proteomes" id="UP001141950">
    <property type="component" value="Unassembled WGS sequence"/>
</dbReference>
<comment type="caution">
    <text evidence="2">The sequence shown here is derived from an EMBL/GenBank/DDBJ whole genome shotgun (WGS) entry which is preliminary data.</text>
</comment>
<evidence type="ECO:0000259" key="1">
    <source>
        <dbReference type="PROSITE" id="PS51186"/>
    </source>
</evidence>
<dbReference type="AlphaFoldDB" id="A0A9X2SBB9"/>
<feature type="domain" description="N-acetyltransferase" evidence="1">
    <location>
        <begin position="10"/>
        <end position="152"/>
    </location>
</feature>
<sequence>MIRGLNNREEDIAQYILDVQLPAYRVEAELIGYDDIPPLRDTVDTIRNSKETFVGYFIEQELAGFISYESADDAIDLCRMVVHPGYFRRGIAKRLLAYVLADAASSKKVTVSTGARNEPAKSLYRGFGFVLAKELEVAPGLSLAFFELDRRGQEDHNIV</sequence>
<dbReference type="Gene3D" id="3.40.630.30">
    <property type="match status" value="1"/>
</dbReference>
<organism evidence="2 3">
    <name type="scientific">Paenibacillus soyae</name>
    <dbReference type="NCBI Taxonomy" id="2969249"/>
    <lineage>
        <taxon>Bacteria</taxon>
        <taxon>Bacillati</taxon>
        <taxon>Bacillota</taxon>
        <taxon>Bacilli</taxon>
        <taxon>Bacillales</taxon>
        <taxon>Paenibacillaceae</taxon>
        <taxon>Paenibacillus</taxon>
    </lineage>
</organism>
<gene>
    <name evidence="2" type="ORF">NQZ67_24880</name>
</gene>
<dbReference type="GO" id="GO:0016747">
    <property type="term" value="F:acyltransferase activity, transferring groups other than amino-acyl groups"/>
    <property type="evidence" value="ECO:0007669"/>
    <property type="project" value="InterPro"/>
</dbReference>
<dbReference type="EMBL" id="JANIPJ010000023">
    <property type="protein sequence ID" value="MCR2807126.1"/>
    <property type="molecule type" value="Genomic_DNA"/>
</dbReference>
<dbReference type="CDD" id="cd04301">
    <property type="entry name" value="NAT_SF"/>
    <property type="match status" value="1"/>
</dbReference>
<proteinExistence type="predicted"/>
<dbReference type="Pfam" id="PF00583">
    <property type="entry name" value="Acetyltransf_1"/>
    <property type="match status" value="1"/>
</dbReference>
<dbReference type="SUPFAM" id="SSF55729">
    <property type="entry name" value="Acyl-CoA N-acyltransferases (Nat)"/>
    <property type="match status" value="1"/>
</dbReference>
<protein>
    <submittedName>
        <fullName evidence="2">GNAT family N-acetyltransferase</fullName>
    </submittedName>
</protein>
<dbReference type="PROSITE" id="PS51186">
    <property type="entry name" value="GNAT"/>
    <property type="match status" value="1"/>
</dbReference>
<evidence type="ECO:0000313" key="2">
    <source>
        <dbReference type="EMBL" id="MCR2807126.1"/>
    </source>
</evidence>
<reference evidence="2" key="1">
    <citation type="submission" date="2022-08" db="EMBL/GenBank/DDBJ databases">
        <title>The genomic sequence of strain Paenibacillus sp. SCIV0701.</title>
        <authorList>
            <person name="Zhao H."/>
        </authorList>
    </citation>
    <scope>NUCLEOTIDE SEQUENCE</scope>
    <source>
        <strain evidence="2">SCIV0701</strain>
    </source>
</reference>
<dbReference type="InterPro" id="IPR000182">
    <property type="entry name" value="GNAT_dom"/>
</dbReference>
<dbReference type="InterPro" id="IPR016181">
    <property type="entry name" value="Acyl_CoA_acyltransferase"/>
</dbReference>
<dbReference type="RefSeq" id="WP_257451303.1">
    <property type="nucleotide sequence ID" value="NZ_JANIPJ010000023.1"/>
</dbReference>
<keyword evidence="3" id="KW-1185">Reference proteome</keyword>
<evidence type="ECO:0000313" key="3">
    <source>
        <dbReference type="Proteomes" id="UP001141950"/>
    </source>
</evidence>
<name>A0A9X2SBB9_9BACL</name>
<accession>A0A9X2SBB9</accession>